<reference evidence="10" key="1">
    <citation type="submission" date="2016-10" db="EMBL/GenBank/DDBJ databases">
        <authorList>
            <person name="Varghese N."/>
            <person name="Submissions S."/>
        </authorList>
    </citation>
    <scope>NUCLEOTIDE SEQUENCE [LARGE SCALE GENOMIC DNA]</scope>
    <source>
        <strain evidence="10">CGMCC 4.3147</strain>
    </source>
</reference>
<keyword evidence="3" id="KW-1003">Cell membrane</keyword>
<dbReference type="PANTHER" id="PTHR43386:SF1">
    <property type="entry name" value="D,D-DIPEPTIDE TRANSPORT SYSTEM PERMEASE PROTEIN DDPC-RELATED"/>
    <property type="match status" value="1"/>
</dbReference>
<dbReference type="SUPFAM" id="SSF161098">
    <property type="entry name" value="MetI-like"/>
    <property type="match status" value="1"/>
</dbReference>
<name>A0A1G9JLZ6_9ACTN</name>
<dbReference type="AlphaFoldDB" id="A0A1G9JLZ6"/>
<dbReference type="GO" id="GO:0005886">
    <property type="term" value="C:plasma membrane"/>
    <property type="evidence" value="ECO:0007669"/>
    <property type="project" value="UniProtKB-SubCell"/>
</dbReference>
<feature type="transmembrane region" description="Helical" evidence="7">
    <location>
        <begin position="210"/>
        <end position="231"/>
    </location>
</feature>
<dbReference type="RefSeq" id="WP_091052392.1">
    <property type="nucleotide sequence ID" value="NZ_FNGF01000005.1"/>
</dbReference>
<dbReference type="InterPro" id="IPR035906">
    <property type="entry name" value="MetI-like_sf"/>
</dbReference>
<evidence type="ECO:0000256" key="2">
    <source>
        <dbReference type="ARBA" id="ARBA00022448"/>
    </source>
</evidence>
<evidence type="ECO:0000313" key="9">
    <source>
        <dbReference type="EMBL" id="SDL38053.1"/>
    </source>
</evidence>
<keyword evidence="10" id="KW-1185">Reference proteome</keyword>
<evidence type="ECO:0000256" key="1">
    <source>
        <dbReference type="ARBA" id="ARBA00004651"/>
    </source>
</evidence>
<dbReference type="STRING" id="380244.SAMN05216298_3708"/>
<dbReference type="Proteomes" id="UP000198662">
    <property type="component" value="Unassembled WGS sequence"/>
</dbReference>
<feature type="transmembrane region" description="Helical" evidence="7">
    <location>
        <begin position="134"/>
        <end position="154"/>
    </location>
</feature>
<dbReference type="PANTHER" id="PTHR43386">
    <property type="entry name" value="OLIGOPEPTIDE TRANSPORT SYSTEM PERMEASE PROTEIN APPC"/>
    <property type="match status" value="1"/>
</dbReference>
<evidence type="ECO:0000256" key="6">
    <source>
        <dbReference type="ARBA" id="ARBA00023136"/>
    </source>
</evidence>
<comment type="similarity">
    <text evidence="7">Belongs to the binding-protein-dependent transport system permease family.</text>
</comment>
<keyword evidence="2 7" id="KW-0813">Transport</keyword>
<accession>A0A1G9JLZ6</accession>
<evidence type="ECO:0000256" key="5">
    <source>
        <dbReference type="ARBA" id="ARBA00022989"/>
    </source>
</evidence>
<dbReference type="CDD" id="cd06261">
    <property type="entry name" value="TM_PBP2"/>
    <property type="match status" value="1"/>
</dbReference>
<evidence type="ECO:0000256" key="7">
    <source>
        <dbReference type="RuleBase" id="RU363032"/>
    </source>
</evidence>
<protein>
    <submittedName>
        <fullName evidence="9">Peptide/nickel transport system permease protein</fullName>
    </submittedName>
</protein>
<dbReference type="Gene3D" id="1.10.3720.10">
    <property type="entry name" value="MetI-like"/>
    <property type="match status" value="1"/>
</dbReference>
<dbReference type="PROSITE" id="PS50928">
    <property type="entry name" value="ABC_TM1"/>
    <property type="match status" value="1"/>
</dbReference>
<feature type="transmembrane region" description="Helical" evidence="7">
    <location>
        <begin position="34"/>
        <end position="56"/>
    </location>
</feature>
<comment type="subcellular location">
    <subcellularLocation>
        <location evidence="1 7">Cell membrane</location>
        <topology evidence="1 7">Multi-pass membrane protein</topology>
    </subcellularLocation>
</comment>
<gene>
    <name evidence="9" type="ORF">SAMN05216298_3708</name>
</gene>
<dbReference type="GO" id="GO:0055085">
    <property type="term" value="P:transmembrane transport"/>
    <property type="evidence" value="ECO:0007669"/>
    <property type="project" value="InterPro"/>
</dbReference>
<dbReference type="Pfam" id="PF00528">
    <property type="entry name" value="BPD_transp_1"/>
    <property type="match status" value="1"/>
</dbReference>
<keyword evidence="6 7" id="KW-0472">Membrane</keyword>
<evidence type="ECO:0000259" key="8">
    <source>
        <dbReference type="PROSITE" id="PS50928"/>
    </source>
</evidence>
<feature type="transmembrane region" description="Helical" evidence="7">
    <location>
        <begin position="101"/>
        <end position="122"/>
    </location>
</feature>
<keyword evidence="5 7" id="KW-1133">Transmembrane helix</keyword>
<sequence>MSNTASPRLDAEAISTKERGQWELVGRRFFRHRAAVVSLVIFVLVVLFAYVGPFLWKWDYKIHSEIPSWAAPSMEHPFGTDKAGRDMLGAMMQATKQSLNVALVVAVGSTVIGALYGAVAGFYRGWVDSVLMRFLDIMFVIPFLVITGALAGAIDTSVRWYHMAIILAVFGWTSIARAVRAEVLSLREKEFIEAARSAGGSDWHIITKHLIPNTMSVIIVSATLQIAFAILSETTLSFLGLGIQSPDTSLGLLIEAAGASAFNEHWYLFYIPGVMIILIALTINFIGDGMRDAMDPRQTMVRR</sequence>
<organism evidence="9 10">
    <name type="scientific">Glycomyces sambucus</name>
    <dbReference type="NCBI Taxonomy" id="380244"/>
    <lineage>
        <taxon>Bacteria</taxon>
        <taxon>Bacillati</taxon>
        <taxon>Actinomycetota</taxon>
        <taxon>Actinomycetes</taxon>
        <taxon>Glycomycetales</taxon>
        <taxon>Glycomycetaceae</taxon>
        <taxon>Glycomyces</taxon>
    </lineage>
</organism>
<dbReference type="InterPro" id="IPR000515">
    <property type="entry name" value="MetI-like"/>
</dbReference>
<feature type="domain" description="ABC transmembrane type-1" evidence="8">
    <location>
        <begin position="99"/>
        <end position="287"/>
    </location>
</feature>
<feature type="transmembrane region" description="Helical" evidence="7">
    <location>
        <begin position="267"/>
        <end position="287"/>
    </location>
</feature>
<keyword evidence="4 7" id="KW-0812">Transmembrane</keyword>
<evidence type="ECO:0000256" key="3">
    <source>
        <dbReference type="ARBA" id="ARBA00022475"/>
    </source>
</evidence>
<evidence type="ECO:0000256" key="4">
    <source>
        <dbReference type="ARBA" id="ARBA00022692"/>
    </source>
</evidence>
<proteinExistence type="inferred from homology"/>
<evidence type="ECO:0000313" key="10">
    <source>
        <dbReference type="Proteomes" id="UP000198662"/>
    </source>
</evidence>
<dbReference type="InterPro" id="IPR050366">
    <property type="entry name" value="BP-dependent_transpt_permease"/>
</dbReference>
<dbReference type="InterPro" id="IPR025966">
    <property type="entry name" value="OppC_N"/>
</dbReference>
<feature type="transmembrane region" description="Helical" evidence="7">
    <location>
        <begin position="160"/>
        <end position="179"/>
    </location>
</feature>
<dbReference type="OrthoDB" id="6637947at2"/>
<dbReference type="EMBL" id="FNGF01000005">
    <property type="protein sequence ID" value="SDL38053.1"/>
    <property type="molecule type" value="Genomic_DNA"/>
</dbReference>
<dbReference type="Pfam" id="PF12911">
    <property type="entry name" value="OppC_N"/>
    <property type="match status" value="1"/>
</dbReference>